<sequence>MRSAVRRARSCALSGVLELGRVERRVALQPHVCGGAAALQRFLGWARQLAECGLPHKGQRKRVTLLRLHAGEQKSLGEPGALAGLADEAGGHCMKPGRQ</sequence>
<dbReference type="Proteomes" id="UP001066276">
    <property type="component" value="Chromosome 10"/>
</dbReference>
<dbReference type="AlphaFoldDB" id="A0AAV7M3X6"/>
<evidence type="ECO:0000256" key="1">
    <source>
        <dbReference type="SAM" id="MobiDB-lite"/>
    </source>
</evidence>
<gene>
    <name evidence="2" type="ORF">NDU88_003616</name>
</gene>
<protein>
    <submittedName>
        <fullName evidence="2">Uncharacterized protein</fullName>
    </submittedName>
</protein>
<feature type="compositionally biased region" description="Low complexity" evidence="1">
    <location>
        <begin position="79"/>
        <end position="88"/>
    </location>
</feature>
<evidence type="ECO:0000313" key="3">
    <source>
        <dbReference type="Proteomes" id="UP001066276"/>
    </source>
</evidence>
<comment type="caution">
    <text evidence="2">The sequence shown here is derived from an EMBL/GenBank/DDBJ whole genome shotgun (WGS) entry which is preliminary data.</text>
</comment>
<name>A0AAV7M3X6_PLEWA</name>
<evidence type="ECO:0000313" key="2">
    <source>
        <dbReference type="EMBL" id="KAJ1098506.1"/>
    </source>
</evidence>
<keyword evidence="3" id="KW-1185">Reference proteome</keyword>
<accession>A0AAV7M3X6</accession>
<reference evidence="2" key="1">
    <citation type="journal article" date="2022" name="bioRxiv">
        <title>Sequencing and chromosome-scale assembly of the giantPleurodeles waltlgenome.</title>
        <authorList>
            <person name="Brown T."/>
            <person name="Elewa A."/>
            <person name="Iarovenko S."/>
            <person name="Subramanian E."/>
            <person name="Araus A.J."/>
            <person name="Petzold A."/>
            <person name="Susuki M."/>
            <person name="Suzuki K.-i.T."/>
            <person name="Hayashi T."/>
            <person name="Toyoda A."/>
            <person name="Oliveira C."/>
            <person name="Osipova E."/>
            <person name="Leigh N.D."/>
            <person name="Simon A."/>
            <person name="Yun M.H."/>
        </authorList>
    </citation>
    <scope>NUCLEOTIDE SEQUENCE</scope>
    <source>
        <strain evidence="2">20211129_DDA</strain>
        <tissue evidence="2">Liver</tissue>
    </source>
</reference>
<feature type="region of interest" description="Disordered" evidence="1">
    <location>
        <begin position="79"/>
        <end position="99"/>
    </location>
</feature>
<proteinExistence type="predicted"/>
<dbReference type="EMBL" id="JANPWB010000014">
    <property type="protein sequence ID" value="KAJ1098506.1"/>
    <property type="molecule type" value="Genomic_DNA"/>
</dbReference>
<organism evidence="2 3">
    <name type="scientific">Pleurodeles waltl</name>
    <name type="common">Iberian ribbed newt</name>
    <dbReference type="NCBI Taxonomy" id="8319"/>
    <lineage>
        <taxon>Eukaryota</taxon>
        <taxon>Metazoa</taxon>
        <taxon>Chordata</taxon>
        <taxon>Craniata</taxon>
        <taxon>Vertebrata</taxon>
        <taxon>Euteleostomi</taxon>
        <taxon>Amphibia</taxon>
        <taxon>Batrachia</taxon>
        <taxon>Caudata</taxon>
        <taxon>Salamandroidea</taxon>
        <taxon>Salamandridae</taxon>
        <taxon>Pleurodelinae</taxon>
        <taxon>Pleurodeles</taxon>
    </lineage>
</organism>